<dbReference type="Pfam" id="PF19905">
    <property type="entry name" value="DUF6378"/>
    <property type="match status" value="1"/>
</dbReference>
<proteinExistence type="predicted"/>
<sequence length="155" mass="16802">MKRSEILATANEYVSRDRAATHGDAERNFGRIAAYWSAHLDVPVGADDVAVMMVLLKCARIKSNPAHMDNWIDGCGYLACGGEIAAQRRTADDADKALTAALASGRRCDEGGPYGENNGPVSGRTKAQDCQVKQCKTHILAEQHFARDRDPWVAA</sequence>
<organism evidence="2 3">
    <name type="scientific">Pontibaca salina</name>
    <dbReference type="NCBI Taxonomy" id="2795731"/>
    <lineage>
        <taxon>Bacteria</taxon>
        <taxon>Pseudomonadati</taxon>
        <taxon>Pseudomonadota</taxon>
        <taxon>Alphaproteobacteria</taxon>
        <taxon>Rhodobacterales</taxon>
        <taxon>Roseobacteraceae</taxon>
        <taxon>Pontibaca</taxon>
    </lineage>
</organism>
<evidence type="ECO:0000259" key="1">
    <source>
        <dbReference type="Pfam" id="PF19905"/>
    </source>
</evidence>
<reference evidence="2" key="1">
    <citation type="submission" date="2020-12" db="EMBL/GenBank/DDBJ databases">
        <title>Pontibaca salina gen. nov., sp. nov., isolated from marine sediment.</title>
        <authorList>
            <person name="Bo J."/>
            <person name="Wang S."/>
            <person name="Song X."/>
            <person name="Du Z."/>
        </authorList>
    </citation>
    <scope>NUCLEOTIDE SEQUENCE</scope>
    <source>
        <strain evidence="2">S1109L</strain>
    </source>
</reference>
<comment type="caution">
    <text evidence="2">The sequence shown here is derived from an EMBL/GenBank/DDBJ whole genome shotgun (WGS) entry which is preliminary data.</text>
</comment>
<dbReference type="AlphaFoldDB" id="A0A934HQI9"/>
<evidence type="ECO:0000313" key="2">
    <source>
        <dbReference type="EMBL" id="MBI6628343.1"/>
    </source>
</evidence>
<dbReference type="EMBL" id="JAEIJD010000001">
    <property type="protein sequence ID" value="MBI6628343.1"/>
    <property type="molecule type" value="Genomic_DNA"/>
</dbReference>
<keyword evidence="3" id="KW-1185">Reference proteome</keyword>
<dbReference type="Proteomes" id="UP000613255">
    <property type="component" value="Unassembled WGS sequence"/>
</dbReference>
<evidence type="ECO:0000313" key="3">
    <source>
        <dbReference type="Proteomes" id="UP000613255"/>
    </source>
</evidence>
<accession>A0A934HQI9</accession>
<dbReference type="InterPro" id="IPR045958">
    <property type="entry name" value="DUF6378"/>
</dbReference>
<protein>
    <recommendedName>
        <fullName evidence="1">DUF6378 domain-containing protein</fullName>
    </recommendedName>
</protein>
<name>A0A934HQI9_9RHOB</name>
<gene>
    <name evidence="2" type="ORF">JAO82_00475</name>
</gene>
<dbReference type="RefSeq" id="WP_198684372.1">
    <property type="nucleotide sequence ID" value="NZ_JAEIJD010000001.1"/>
</dbReference>
<feature type="domain" description="DUF6378" evidence="1">
    <location>
        <begin position="5"/>
        <end position="85"/>
    </location>
</feature>